<dbReference type="Proteomes" id="UP001261871">
    <property type="component" value="Unassembled WGS sequence"/>
</dbReference>
<organism evidence="1 2">
    <name type="scientific">Flavobacterium granuli</name>
    <dbReference type="NCBI Taxonomy" id="280093"/>
    <lineage>
        <taxon>Bacteria</taxon>
        <taxon>Pseudomonadati</taxon>
        <taxon>Bacteroidota</taxon>
        <taxon>Flavobacteriia</taxon>
        <taxon>Flavobacteriales</taxon>
        <taxon>Flavobacteriaceae</taxon>
        <taxon>Flavobacterium</taxon>
    </lineage>
</organism>
<gene>
    <name evidence="1" type="ORF">J2W95_000352</name>
</gene>
<evidence type="ECO:0008006" key="3">
    <source>
        <dbReference type="Google" id="ProtNLM"/>
    </source>
</evidence>
<name>A0ABU1RYC8_9FLAO</name>
<accession>A0ABU1RYC8</accession>
<protein>
    <recommendedName>
        <fullName evidence="3">Secreted protein</fullName>
    </recommendedName>
</protein>
<comment type="caution">
    <text evidence="1">The sequence shown here is derived from an EMBL/GenBank/DDBJ whole genome shotgun (WGS) entry which is preliminary data.</text>
</comment>
<dbReference type="RefSeq" id="WP_310003301.1">
    <property type="nucleotide sequence ID" value="NZ_JAVDTX010000001.1"/>
</dbReference>
<dbReference type="EMBL" id="JAVDTX010000001">
    <property type="protein sequence ID" value="MDR6843672.1"/>
    <property type="molecule type" value="Genomic_DNA"/>
</dbReference>
<keyword evidence="2" id="KW-1185">Reference proteome</keyword>
<reference evidence="1 2" key="1">
    <citation type="submission" date="2023-07" db="EMBL/GenBank/DDBJ databases">
        <title>Sorghum-associated microbial communities from plants grown in Nebraska, USA.</title>
        <authorList>
            <person name="Schachtman D."/>
        </authorList>
    </citation>
    <scope>NUCLEOTIDE SEQUENCE [LARGE SCALE GENOMIC DNA]</scope>
    <source>
        <strain evidence="1 2">BE124</strain>
    </source>
</reference>
<evidence type="ECO:0000313" key="1">
    <source>
        <dbReference type="EMBL" id="MDR6843672.1"/>
    </source>
</evidence>
<evidence type="ECO:0000313" key="2">
    <source>
        <dbReference type="Proteomes" id="UP001261871"/>
    </source>
</evidence>
<sequence length="233" mass="26352">MFLDIKPTFFDTMKQLLFIFLIGFSTCTYAQFESSTKFKGIPPVNIKPKEKKATPPIDSSVIIPPNVYKSPNVQSPPNAVSDYKLKVKSEISMIPKNEFINPGDEVKDRLNKKTDRQEGVAYRRNQNLGTYKSTSESAKVMYRDAQYVDGDLIRVYLNGEVIQSQVYLDSNFKGFEIALQKGFNKIDFEALNQGDSGPNTAEFRVYDDKKNLVSASEWNLGTGFKATIIIVKE</sequence>
<proteinExistence type="predicted"/>